<dbReference type="InterPro" id="IPR002641">
    <property type="entry name" value="PNPLA_dom"/>
</dbReference>
<feature type="domain" description="PNPLA" evidence="4">
    <location>
        <begin position="85"/>
        <end position="279"/>
    </location>
</feature>
<organism evidence="5 6">
    <name type="scientific">Monosiga brevicollis</name>
    <name type="common">Choanoflagellate</name>
    <dbReference type="NCBI Taxonomy" id="81824"/>
    <lineage>
        <taxon>Eukaryota</taxon>
        <taxon>Choanoflagellata</taxon>
        <taxon>Craspedida</taxon>
        <taxon>Salpingoecidae</taxon>
        <taxon>Monosiga</taxon>
    </lineage>
</organism>
<dbReference type="GO" id="GO:0016787">
    <property type="term" value="F:hydrolase activity"/>
    <property type="evidence" value="ECO:0007669"/>
    <property type="project" value="UniProtKB-UniRule"/>
</dbReference>
<sequence length="339" mass="37516">MSRLYTVVLAATVGSAALWSCWLVHQWRQRRRRLHNIREDCKRQLRQVTAANHPSCLGRSREEGRARRLARIRDRIRSGKPIRVLSLDGGGVRGAFAARIMERIEEDMPEFVDSVDVFAGTSTGTLIAGLMCMGHSAAVTRKLFDLGAVIIFGLPPILRGWSPFHAARDGSNKNSVFSEIASGAHMWELERYLLAPTFRMHTPGDACTGQNQYHAHSIWHPDCISNFLDAKTGEDNPRHLDLPLYKVAMMATAAPTKFPVYEGFIDGGMFANTPALEGVSAILAAFPEVDISQIVVLSIGTGQIANSVHTGLRRAHWGLFQGFLEKPVELIDGSIEKYV</sequence>
<dbReference type="InterPro" id="IPR016035">
    <property type="entry name" value="Acyl_Trfase/lysoPLipase"/>
</dbReference>
<dbReference type="SUPFAM" id="SSF52151">
    <property type="entry name" value="FabD/lysophospholipase-like"/>
    <property type="match status" value="1"/>
</dbReference>
<proteinExistence type="predicted"/>
<evidence type="ECO:0000256" key="1">
    <source>
        <dbReference type="ARBA" id="ARBA00023098"/>
    </source>
</evidence>
<feature type="short sequence motif" description="GXSXG" evidence="2">
    <location>
        <begin position="120"/>
        <end position="124"/>
    </location>
</feature>
<keyword evidence="3" id="KW-0472">Membrane</keyword>
<dbReference type="RefSeq" id="XP_001750320.1">
    <property type="nucleotide sequence ID" value="XM_001750268.1"/>
</dbReference>
<feature type="transmembrane region" description="Helical" evidence="3">
    <location>
        <begin position="6"/>
        <end position="24"/>
    </location>
</feature>
<feature type="active site" description="Nucleophile" evidence="2">
    <location>
        <position position="122"/>
    </location>
</feature>
<keyword evidence="2" id="KW-0442">Lipid degradation</keyword>
<accession>A9VC91</accession>
<gene>
    <name evidence="5" type="ORF">MONBRDRAFT_34518</name>
</gene>
<dbReference type="Proteomes" id="UP000001357">
    <property type="component" value="Unassembled WGS sequence"/>
</dbReference>
<dbReference type="InterPro" id="IPR047156">
    <property type="entry name" value="Teg/CotR/CapV-like"/>
</dbReference>
<dbReference type="STRING" id="81824.A9VC91"/>
<evidence type="ECO:0000256" key="3">
    <source>
        <dbReference type="SAM" id="Phobius"/>
    </source>
</evidence>
<dbReference type="eggNOG" id="KOG0513">
    <property type="taxonomic scope" value="Eukaryota"/>
</dbReference>
<dbReference type="GeneID" id="5895628"/>
<dbReference type="PROSITE" id="PS51635">
    <property type="entry name" value="PNPLA"/>
    <property type="match status" value="1"/>
</dbReference>
<evidence type="ECO:0000256" key="2">
    <source>
        <dbReference type="PROSITE-ProRule" id="PRU01161"/>
    </source>
</evidence>
<keyword evidence="3" id="KW-1133">Transmembrane helix</keyword>
<name>A9VC91_MONBE</name>
<protein>
    <recommendedName>
        <fullName evidence="4">PNPLA domain-containing protein</fullName>
    </recommendedName>
</protein>
<dbReference type="PANTHER" id="PTHR24138">
    <property type="entry name" value="INTRACELLLAR PHOSPHOLIPASE A FAMILY"/>
    <property type="match status" value="1"/>
</dbReference>
<dbReference type="EMBL" id="CH991580">
    <property type="protein sequence ID" value="EDQ84819.1"/>
    <property type="molecule type" value="Genomic_DNA"/>
</dbReference>
<evidence type="ECO:0000259" key="4">
    <source>
        <dbReference type="PROSITE" id="PS51635"/>
    </source>
</evidence>
<keyword evidence="3" id="KW-0812">Transmembrane</keyword>
<dbReference type="KEGG" id="mbr:MONBRDRAFT_34518"/>
<dbReference type="InParanoid" id="A9VC91"/>
<dbReference type="Gene3D" id="3.40.1090.10">
    <property type="entry name" value="Cytosolic phospholipase A2 catalytic domain"/>
    <property type="match status" value="1"/>
</dbReference>
<dbReference type="AlphaFoldDB" id="A9VC91"/>
<evidence type="ECO:0000313" key="6">
    <source>
        <dbReference type="Proteomes" id="UP000001357"/>
    </source>
</evidence>
<keyword evidence="2" id="KW-0378">Hydrolase</keyword>
<feature type="active site" description="Proton acceptor" evidence="2">
    <location>
        <position position="266"/>
    </location>
</feature>
<reference evidence="5 6" key="1">
    <citation type="journal article" date="2008" name="Nature">
        <title>The genome of the choanoflagellate Monosiga brevicollis and the origin of metazoans.</title>
        <authorList>
            <consortium name="JGI Sequencing"/>
            <person name="King N."/>
            <person name="Westbrook M.J."/>
            <person name="Young S.L."/>
            <person name="Kuo A."/>
            <person name="Abedin M."/>
            <person name="Chapman J."/>
            <person name="Fairclough S."/>
            <person name="Hellsten U."/>
            <person name="Isogai Y."/>
            <person name="Letunic I."/>
            <person name="Marr M."/>
            <person name="Pincus D."/>
            <person name="Putnam N."/>
            <person name="Rokas A."/>
            <person name="Wright K.J."/>
            <person name="Zuzow R."/>
            <person name="Dirks W."/>
            <person name="Good M."/>
            <person name="Goodstein D."/>
            <person name="Lemons D."/>
            <person name="Li W."/>
            <person name="Lyons J.B."/>
            <person name="Morris A."/>
            <person name="Nichols S."/>
            <person name="Richter D.J."/>
            <person name="Salamov A."/>
            <person name="Bork P."/>
            <person name="Lim W.A."/>
            <person name="Manning G."/>
            <person name="Miller W.T."/>
            <person name="McGinnis W."/>
            <person name="Shapiro H."/>
            <person name="Tjian R."/>
            <person name="Grigoriev I.V."/>
            <person name="Rokhsar D."/>
        </authorList>
    </citation>
    <scope>NUCLEOTIDE SEQUENCE [LARGE SCALE GENOMIC DNA]</scope>
    <source>
        <strain evidence="6">MX1 / ATCC 50154</strain>
    </source>
</reference>
<feature type="short sequence motif" description="GXGXXG" evidence="2">
    <location>
        <begin position="89"/>
        <end position="94"/>
    </location>
</feature>
<keyword evidence="6" id="KW-1185">Reference proteome</keyword>
<dbReference type="Pfam" id="PF01734">
    <property type="entry name" value="Patatin"/>
    <property type="match status" value="1"/>
</dbReference>
<feature type="short sequence motif" description="DGA/G" evidence="2">
    <location>
        <begin position="266"/>
        <end position="268"/>
    </location>
</feature>
<dbReference type="GO" id="GO:0016042">
    <property type="term" value="P:lipid catabolic process"/>
    <property type="evidence" value="ECO:0007669"/>
    <property type="project" value="UniProtKB-UniRule"/>
</dbReference>
<keyword evidence="1 2" id="KW-0443">Lipid metabolism</keyword>
<evidence type="ECO:0000313" key="5">
    <source>
        <dbReference type="EMBL" id="EDQ84819.1"/>
    </source>
</evidence>
<dbReference type="PANTHER" id="PTHR24138:SF10">
    <property type="entry name" value="PHOSPHOLIPASE A2"/>
    <property type="match status" value="1"/>
</dbReference>